<dbReference type="AlphaFoldDB" id="A0A7S0N7G2"/>
<organism evidence="2">
    <name type="scientific">Cryptomonas curvata</name>
    <dbReference type="NCBI Taxonomy" id="233186"/>
    <lineage>
        <taxon>Eukaryota</taxon>
        <taxon>Cryptophyceae</taxon>
        <taxon>Cryptomonadales</taxon>
        <taxon>Cryptomonadaceae</taxon>
        <taxon>Cryptomonas</taxon>
    </lineage>
</organism>
<name>A0A7S0N7G2_9CRYP</name>
<protein>
    <submittedName>
        <fullName evidence="2">Uncharacterized protein</fullName>
    </submittedName>
</protein>
<dbReference type="EMBL" id="HBEZ01058764">
    <property type="protein sequence ID" value="CAD8661276.1"/>
    <property type="molecule type" value="Transcribed_RNA"/>
</dbReference>
<accession>A0A7S0N7G2</accession>
<evidence type="ECO:0000256" key="1">
    <source>
        <dbReference type="SAM" id="MobiDB-lite"/>
    </source>
</evidence>
<gene>
    <name evidence="2" type="ORF">CCUR1050_LOCUS32215</name>
</gene>
<reference evidence="2" key="1">
    <citation type="submission" date="2021-01" db="EMBL/GenBank/DDBJ databases">
        <authorList>
            <person name="Corre E."/>
            <person name="Pelletier E."/>
            <person name="Niang G."/>
            <person name="Scheremetjew M."/>
            <person name="Finn R."/>
            <person name="Kale V."/>
            <person name="Holt S."/>
            <person name="Cochrane G."/>
            <person name="Meng A."/>
            <person name="Brown T."/>
            <person name="Cohen L."/>
        </authorList>
    </citation>
    <scope>NUCLEOTIDE SEQUENCE</scope>
    <source>
        <strain evidence="2">CCAP979/52</strain>
    </source>
</reference>
<evidence type="ECO:0000313" key="2">
    <source>
        <dbReference type="EMBL" id="CAD8661276.1"/>
    </source>
</evidence>
<feature type="region of interest" description="Disordered" evidence="1">
    <location>
        <begin position="1"/>
        <end position="27"/>
    </location>
</feature>
<sequence>MRTQVGPGHRAALGREGKEHAGPNGGTAAVYGQTECAEMRDSRIVIDLHGLGLLADLSTGPGGRARTLPPSSVLRSCFNFSNRRHWLTAAVNRSRTRRGVGAIMLGAVLRRTGQPVETTCGSLAQQAGLLGLQLLE</sequence>
<proteinExistence type="predicted"/>